<dbReference type="GO" id="GO:0071897">
    <property type="term" value="P:DNA biosynthetic process"/>
    <property type="evidence" value="ECO:0007669"/>
    <property type="project" value="UniProtKB-KW"/>
</dbReference>
<dbReference type="SUPFAM" id="SSF51998">
    <property type="entry name" value="PFL-like glycyl radical enzymes"/>
    <property type="match status" value="1"/>
</dbReference>
<dbReference type="PATRIC" id="fig|1698278.3.peg.141"/>
<evidence type="ECO:0000256" key="1">
    <source>
        <dbReference type="ARBA" id="ARBA00001922"/>
    </source>
</evidence>
<dbReference type="UniPathway" id="UPA00326"/>
<dbReference type="InterPro" id="IPR000788">
    <property type="entry name" value="RNR_lg_C"/>
</dbReference>
<proteinExistence type="inferred from homology"/>
<dbReference type="AlphaFoldDB" id="A0A133VFX0"/>
<dbReference type="CDD" id="cd02888">
    <property type="entry name" value="RNR_II_dimer"/>
    <property type="match status" value="1"/>
</dbReference>
<keyword evidence="3 12" id="KW-0846">Cobalamin</keyword>
<evidence type="ECO:0000256" key="3">
    <source>
        <dbReference type="ARBA" id="ARBA00022628"/>
    </source>
</evidence>
<dbReference type="GO" id="GO:0005524">
    <property type="term" value="F:ATP binding"/>
    <property type="evidence" value="ECO:0007669"/>
    <property type="project" value="UniProtKB-UniRule"/>
</dbReference>
<dbReference type="PANTHER" id="PTHR43371">
    <property type="entry name" value="VITAMIN B12-DEPENDENT RIBONUCLEOTIDE REDUCTASE"/>
    <property type="match status" value="1"/>
</dbReference>
<keyword evidence="12" id="KW-0237">DNA synthesis</keyword>
<dbReference type="InterPro" id="IPR013509">
    <property type="entry name" value="RNR_lsu_N"/>
</dbReference>
<dbReference type="PANTHER" id="PTHR43371:SF1">
    <property type="entry name" value="RIBONUCLEOSIDE-DIPHOSPHATE REDUCTASE"/>
    <property type="match status" value="1"/>
</dbReference>
<evidence type="ECO:0000256" key="7">
    <source>
        <dbReference type="ARBA" id="ARBA00023116"/>
    </source>
</evidence>
<evidence type="ECO:0000256" key="11">
    <source>
        <dbReference type="PROSITE-ProRule" id="PRU00492"/>
    </source>
</evidence>
<dbReference type="InterPro" id="IPR013344">
    <property type="entry name" value="RNR_NrdJ/NrdZ"/>
</dbReference>
<evidence type="ECO:0000256" key="5">
    <source>
        <dbReference type="ARBA" id="ARBA00022840"/>
    </source>
</evidence>
<evidence type="ECO:0000256" key="6">
    <source>
        <dbReference type="ARBA" id="ARBA00023002"/>
    </source>
</evidence>
<dbReference type="Pfam" id="PF03477">
    <property type="entry name" value="ATP-cone"/>
    <property type="match status" value="1"/>
</dbReference>
<dbReference type="GO" id="GO:0009263">
    <property type="term" value="P:deoxyribonucleotide biosynthetic process"/>
    <property type="evidence" value="ECO:0007669"/>
    <property type="project" value="UniProtKB-KW"/>
</dbReference>
<dbReference type="SUPFAM" id="SSF48168">
    <property type="entry name" value="R1 subunit of ribonucleotide reductase, N-terminal domain"/>
    <property type="match status" value="1"/>
</dbReference>
<dbReference type="FunFam" id="3.20.70.20:FF:000018">
    <property type="entry name" value="Vitamin B12-dependent ribonucleotide reductase"/>
    <property type="match status" value="1"/>
</dbReference>
<dbReference type="NCBIfam" id="TIGR02504">
    <property type="entry name" value="NrdJ_Z"/>
    <property type="match status" value="1"/>
</dbReference>
<evidence type="ECO:0000256" key="9">
    <source>
        <dbReference type="ARBA" id="ARBA00023285"/>
    </source>
</evidence>
<protein>
    <recommendedName>
        <fullName evidence="12">Vitamin B12-dependent ribonucleotide reductase</fullName>
        <ecNumber evidence="12">1.17.4.1</ecNumber>
    </recommendedName>
</protein>
<reference evidence="14 15" key="1">
    <citation type="journal article" date="2016" name="Sci. Rep.">
        <title>Metabolic traits of an uncultured archaeal lineage -MSBL1- from brine pools of the Red Sea.</title>
        <authorList>
            <person name="Mwirichia R."/>
            <person name="Alam I."/>
            <person name="Rashid M."/>
            <person name="Vinu M."/>
            <person name="Ba-Alawi W."/>
            <person name="Anthony Kamau A."/>
            <person name="Kamanda Ngugi D."/>
            <person name="Goker M."/>
            <person name="Klenk H.P."/>
            <person name="Bajic V."/>
            <person name="Stingl U."/>
        </authorList>
    </citation>
    <scope>NUCLEOTIDE SEQUENCE [LARGE SCALE GENOMIC DNA]</scope>
    <source>
        <strain evidence="14">SCGC-AAA382A03</strain>
    </source>
</reference>
<evidence type="ECO:0000256" key="4">
    <source>
        <dbReference type="ARBA" id="ARBA00022741"/>
    </source>
</evidence>
<keyword evidence="5 11" id="KW-0067">ATP-binding</keyword>
<keyword evidence="4 11" id="KW-0547">Nucleotide-binding</keyword>
<comment type="caution">
    <text evidence="14">The sequence shown here is derived from an EMBL/GenBank/DDBJ whole genome shotgun (WGS) entry which is preliminary data.</text>
</comment>
<dbReference type="InterPro" id="IPR050862">
    <property type="entry name" value="RdRp_reductase_class-2"/>
</dbReference>
<evidence type="ECO:0000259" key="13">
    <source>
        <dbReference type="PROSITE" id="PS51161"/>
    </source>
</evidence>
<evidence type="ECO:0000256" key="10">
    <source>
        <dbReference type="ARBA" id="ARBA00047754"/>
    </source>
</evidence>
<comment type="function">
    <text evidence="12">Catalyzes the reduction of ribonucleotides to deoxyribonucleotides. May function to provide a pool of deoxyribonucleotide precursors for DNA repair during oxygen limitation and/or for immediate growth after restoration of oxygen.</text>
</comment>
<dbReference type="Pfam" id="PF02867">
    <property type="entry name" value="Ribonuc_red_lgC"/>
    <property type="match status" value="2"/>
</dbReference>
<organism evidence="14 15">
    <name type="scientific">candidate division MSBL1 archaeon SCGC-AAA382A03</name>
    <dbReference type="NCBI Taxonomy" id="1698278"/>
    <lineage>
        <taxon>Archaea</taxon>
        <taxon>Methanobacteriati</taxon>
        <taxon>Methanobacteriota</taxon>
        <taxon>candidate division MSBL1</taxon>
    </lineage>
</organism>
<dbReference type="GO" id="GO:0004748">
    <property type="term" value="F:ribonucleoside-diphosphate reductase activity, thioredoxin disulfide as acceptor"/>
    <property type="evidence" value="ECO:0007669"/>
    <property type="project" value="UniProtKB-EC"/>
</dbReference>
<evidence type="ECO:0000256" key="2">
    <source>
        <dbReference type="ARBA" id="ARBA00007405"/>
    </source>
</evidence>
<evidence type="ECO:0000313" key="15">
    <source>
        <dbReference type="Proteomes" id="UP000070549"/>
    </source>
</evidence>
<comment type="similarity">
    <text evidence="2 12">Belongs to the ribonucleoside diphosphate reductase class-2 family.</text>
</comment>
<dbReference type="InterPro" id="IPR005144">
    <property type="entry name" value="ATP-cone_dom"/>
</dbReference>
<dbReference type="EMBL" id="LHYC01000021">
    <property type="protein sequence ID" value="KXB05332.1"/>
    <property type="molecule type" value="Genomic_DNA"/>
</dbReference>
<keyword evidence="8" id="KW-1015">Disulfide bond</keyword>
<sequence>MSVSKVKKRDGRIVDFNQQRITDAVHKAFVAINIADGNKAEKISNKVTRILKDEFEEDIPSVEDIQDIVIKVLRDENWEKVAEEYSDYREKKKEIRQLKKELGIEKDPKLAVNALEVLKKRYLLKNKKGEIIETPIEMFHRVAEAISEIDKSYNKDREESYRNFFEVMSKLEFLPNSPTLFNANASLGQLSACFVLPVDDSLESIFTAVKNTALIEKTGGGVGFDFSSLRPRGDVVKSTKGVASGPVSFMKVFDKVTEVIKAGGKRRGAMMGVLRVDHPDIEEFISAKSSEGPLSNFNFSVAITVEFMKSVENDEEIELINPRTNSVEKKVNSGKIWDKIVENAWKTGDPGILFIDEINEHNPTLELEKIRATNPCGEVPLLSNESCNLGSVNLSKMIKKTNNGEVEVDWERLERVVKVAVHFLDNVIDANEYPLSEIEEMTKANRKIGLGVMGWAELLIKLDIPYDSEEAISLAGDVMSFISEKAREKSRELGEDRGSFPNFEKSIWSEDFEAVRNATVTSIAPTGSISIIAGCSSSIEPLFSIAFMRNVLGGTRLFEINPLFEKVAKDEEWYNTDLMKKIAKKGSIQDIEEIPEDLKRIFVTALDIAPKWHVKMQASFQKYVDNAVSKTVNLPKDAKKDKVKEMYELAWKLNCKGITIYKYGSKKDQVLYIGEEKEVNEDIEFTSAESEYSGGAVVGVCPLCG</sequence>
<keyword evidence="6 12" id="KW-0560">Oxidoreductase</keyword>
<evidence type="ECO:0000313" key="14">
    <source>
        <dbReference type="EMBL" id="KXB05332.1"/>
    </source>
</evidence>
<dbReference type="PRINTS" id="PR01183">
    <property type="entry name" value="RIBORDTASEM1"/>
</dbReference>
<dbReference type="Gene3D" id="3.20.70.20">
    <property type="match status" value="1"/>
</dbReference>
<dbReference type="PROSITE" id="PS51161">
    <property type="entry name" value="ATP_CONE"/>
    <property type="match status" value="1"/>
</dbReference>
<gene>
    <name evidence="14" type="ORF">AKJ49_01015</name>
</gene>
<comment type="cofactor">
    <cofactor evidence="1 12">
        <name>adenosylcob(III)alamin</name>
        <dbReference type="ChEBI" id="CHEBI:18408"/>
    </cofactor>
</comment>
<comment type="catalytic activity">
    <reaction evidence="10 12">
        <text>a 2'-deoxyribonucleoside 5'-diphosphate + [thioredoxin]-disulfide + H2O = a ribonucleoside 5'-diphosphate + [thioredoxin]-dithiol</text>
        <dbReference type="Rhea" id="RHEA:23252"/>
        <dbReference type="Rhea" id="RHEA-COMP:10698"/>
        <dbReference type="Rhea" id="RHEA-COMP:10700"/>
        <dbReference type="ChEBI" id="CHEBI:15377"/>
        <dbReference type="ChEBI" id="CHEBI:29950"/>
        <dbReference type="ChEBI" id="CHEBI:50058"/>
        <dbReference type="ChEBI" id="CHEBI:57930"/>
        <dbReference type="ChEBI" id="CHEBI:73316"/>
        <dbReference type="EC" id="1.17.4.1"/>
    </reaction>
</comment>
<keyword evidence="9 12" id="KW-0170">Cobalt</keyword>
<feature type="domain" description="ATP-cone" evidence="13">
    <location>
        <begin position="4"/>
        <end position="96"/>
    </location>
</feature>
<dbReference type="Proteomes" id="UP000070549">
    <property type="component" value="Unassembled WGS sequence"/>
</dbReference>
<keyword evidence="7" id="KW-0215">Deoxyribonucleotide synthesis</keyword>
<keyword evidence="15" id="KW-1185">Reference proteome</keyword>
<evidence type="ECO:0000256" key="8">
    <source>
        <dbReference type="ARBA" id="ARBA00023157"/>
    </source>
</evidence>
<evidence type="ECO:0000256" key="12">
    <source>
        <dbReference type="RuleBase" id="RU364064"/>
    </source>
</evidence>
<dbReference type="Pfam" id="PF00317">
    <property type="entry name" value="Ribonuc_red_lgN"/>
    <property type="match status" value="1"/>
</dbReference>
<accession>A0A133VFX0</accession>
<dbReference type="GO" id="GO:0031419">
    <property type="term" value="F:cobalamin binding"/>
    <property type="evidence" value="ECO:0007669"/>
    <property type="project" value="UniProtKB-KW"/>
</dbReference>
<dbReference type="InterPro" id="IPR008926">
    <property type="entry name" value="RNR_R1-su_N"/>
</dbReference>
<name>A0A133VFX0_9EURY</name>
<dbReference type="EC" id="1.17.4.1" evidence="12"/>